<dbReference type="SUPFAM" id="SSF52402">
    <property type="entry name" value="Adenine nucleotide alpha hydrolases-like"/>
    <property type="match status" value="1"/>
</dbReference>
<dbReference type="AlphaFoldDB" id="A0A9W6PQA7"/>
<evidence type="ECO:0000313" key="2">
    <source>
        <dbReference type="EMBL" id="GLW62545.1"/>
    </source>
</evidence>
<comment type="caution">
    <text evidence="2">The sequence shown here is derived from an EMBL/GenBank/DDBJ whole genome shotgun (WGS) entry which is preliminary data.</text>
</comment>
<reference evidence="2" key="1">
    <citation type="submission" date="2023-02" db="EMBL/GenBank/DDBJ databases">
        <title>Actinomadura rubrobrunea NBRC 14622.</title>
        <authorList>
            <person name="Ichikawa N."/>
            <person name="Sato H."/>
            <person name="Tonouchi N."/>
        </authorList>
    </citation>
    <scope>NUCLEOTIDE SEQUENCE</scope>
    <source>
        <strain evidence="2">NBRC 14622</strain>
    </source>
</reference>
<evidence type="ECO:0008006" key="4">
    <source>
        <dbReference type="Google" id="ProtNLM"/>
    </source>
</evidence>
<evidence type="ECO:0000313" key="3">
    <source>
        <dbReference type="Proteomes" id="UP001165124"/>
    </source>
</evidence>
<dbReference type="RefSeq" id="WP_146150255.1">
    <property type="nucleotide sequence ID" value="NZ_BSRZ01000001.1"/>
</dbReference>
<organism evidence="2 3">
    <name type="scientific">Actinomadura rubrobrunea</name>
    <dbReference type="NCBI Taxonomy" id="115335"/>
    <lineage>
        <taxon>Bacteria</taxon>
        <taxon>Bacillati</taxon>
        <taxon>Actinomycetota</taxon>
        <taxon>Actinomycetes</taxon>
        <taxon>Streptosporangiales</taxon>
        <taxon>Thermomonosporaceae</taxon>
        <taxon>Actinomadura</taxon>
    </lineage>
</organism>
<keyword evidence="3" id="KW-1185">Reference proteome</keyword>
<protein>
    <recommendedName>
        <fullName evidence="4">Asparagine synthase</fullName>
    </recommendedName>
</protein>
<proteinExistence type="predicted"/>
<accession>A0A9W6PQA7</accession>
<name>A0A9W6PQA7_9ACTN</name>
<gene>
    <name evidence="2" type="ORF">Arub01_07890</name>
</gene>
<evidence type="ECO:0000256" key="1">
    <source>
        <dbReference type="SAM" id="MobiDB-lite"/>
    </source>
</evidence>
<dbReference type="Proteomes" id="UP001165124">
    <property type="component" value="Unassembled WGS sequence"/>
</dbReference>
<dbReference type="EMBL" id="BSRZ01000001">
    <property type="protein sequence ID" value="GLW62545.1"/>
    <property type="molecule type" value="Genomic_DNA"/>
</dbReference>
<sequence>MTRKPGVVETVPGGVRCVDPETSPPARGVRIERSPTSFELVREHPHARPVYYRVDHGRLEWDFDLEAFLPPTGRPAPSLGTLLALIQGNVPAPDAAPVPGVQRLPVGTAVRVTEQEITVTRRRPAPPERGRRRGLVEAVAETLDQAGYAVAYSGGLGSAFVAACALSAGHRPLLLHADLGPGVHRTPAPDVPGLTVRRIRVDPFQLLDEHPITGEEPVPPMPDSEVPRRLTAALAEAEGLDVPLVGGTLLKELTSVKLPDVDAGVRGWRLLGCEPFHIAGTLRTLREARALLGKGVVYSPDVQPVDGPAPPSPTGPGNVPGMTPKGAEALESAQRAAMAVWQEHLDFLDPVLGTAAAGVEERGDGDMLLPALDPRVLAVLTALRPSDRGRIRRGEFENNLPLHRALARHKITGVRRTGPAFWLRRAAAAHLHRERKKIIAQLDRECALADLGLIAPRAVIRLLSDGRDLADNALPLLRLVWLDHWLRGGS</sequence>
<feature type="region of interest" description="Disordered" evidence="1">
    <location>
        <begin position="302"/>
        <end position="325"/>
    </location>
</feature>